<dbReference type="RefSeq" id="WP_070982795.1">
    <property type="nucleotide sequence ID" value="NZ_MKJU01000003.1"/>
</dbReference>
<organism evidence="2 3">
    <name type="scientific">Pseudoalteromonas amylolytica</name>
    <dbReference type="NCBI Taxonomy" id="1859457"/>
    <lineage>
        <taxon>Bacteria</taxon>
        <taxon>Pseudomonadati</taxon>
        <taxon>Pseudomonadota</taxon>
        <taxon>Gammaproteobacteria</taxon>
        <taxon>Alteromonadales</taxon>
        <taxon>Pseudoalteromonadaceae</taxon>
        <taxon>Pseudoalteromonas</taxon>
    </lineage>
</organism>
<dbReference type="Proteomes" id="UP000179786">
    <property type="component" value="Unassembled WGS sequence"/>
</dbReference>
<feature type="chain" id="PRO_5010356060" evidence="1">
    <location>
        <begin position="28"/>
        <end position="607"/>
    </location>
</feature>
<accession>A0A1S1N1G5</accession>
<dbReference type="OrthoDB" id="6277476at2"/>
<dbReference type="EMBL" id="MKJU01000003">
    <property type="protein sequence ID" value="OHU93227.1"/>
    <property type="molecule type" value="Genomic_DNA"/>
</dbReference>
<name>A0A1S1N1G5_9GAMM</name>
<protein>
    <submittedName>
        <fullName evidence="2">Uncharacterized protein</fullName>
    </submittedName>
</protein>
<sequence>MIRAISNKHAGLCVAFLLVNTCGTASALASSGNCPTKFQVRHFQPQICYSEYNLSSCSDVCAAATPTTQPACFKELSLPCGVVADMRQTAQGYQQEGGQTWFHVTDLLSYTPLHTQLNVFQASLHYELYQDYINSPGNFGFTPASDELRKQNFRLDLLGRLERESTALRYAAVYRRYSLGVELEDRLNETFAQMMSDIDQFSHFNAAEKQDLKDELSNNLSSQVRLWELLKRYSLETIANSRVRHLNRRMTTYVSLVQNLPTDLQDIMINKSAVLDEYINTAVARCAQGVCFNEITAPQGTPFYPNFDHRLSYFEQSLVALANEASALSYVYDGDYQLVPPQQLRFPDLAGFVSNKLSDYRAERTDVNLERLATAINVAYLAKNSSGQQTLANLSQMADVTNNQGLVTLETLAGKPILLCKEFNKISPEMTRIQNESFELAIEANRLLDIMLNLDYSEELMLQIEEIILKLETLAMRSQAIANVRQFDEDRILTINWQLFDLPEMNSDELLIEVEYFDYNGMFWLPRMSSNLSELFPSIDGLSTSTNSLLPNAVGINSPLNNLQLKIRQSAFHGCSENNQQINMVVKITDGQGIVSRQVLTATLEQI</sequence>
<comment type="caution">
    <text evidence="2">The sequence shown here is derived from an EMBL/GenBank/DDBJ whole genome shotgun (WGS) entry which is preliminary data.</text>
</comment>
<evidence type="ECO:0000313" key="2">
    <source>
        <dbReference type="EMBL" id="OHU93227.1"/>
    </source>
</evidence>
<dbReference type="STRING" id="1859457.BET10_01925"/>
<feature type="signal peptide" evidence="1">
    <location>
        <begin position="1"/>
        <end position="27"/>
    </location>
</feature>
<reference evidence="2 3" key="1">
    <citation type="submission" date="2016-09" db="EMBL/GenBank/DDBJ databases">
        <title>Pseudoalteromonas amylolytica sp. nov., isolated from the surface seawater.</title>
        <authorList>
            <person name="Wu Y.-H."/>
            <person name="Cheng H."/>
            <person name="Jin X.-B."/>
            <person name="Wang C.-S."/>
            <person name="Xu X.-W."/>
        </authorList>
    </citation>
    <scope>NUCLEOTIDE SEQUENCE [LARGE SCALE GENOMIC DNA]</scope>
    <source>
        <strain evidence="2 3">JW1</strain>
    </source>
</reference>
<keyword evidence="1" id="KW-0732">Signal</keyword>
<keyword evidence="3" id="KW-1185">Reference proteome</keyword>
<dbReference type="AlphaFoldDB" id="A0A1S1N1G5"/>
<gene>
    <name evidence="2" type="ORF">BET10_01925</name>
</gene>
<evidence type="ECO:0000313" key="3">
    <source>
        <dbReference type="Proteomes" id="UP000179786"/>
    </source>
</evidence>
<proteinExistence type="predicted"/>
<evidence type="ECO:0000256" key="1">
    <source>
        <dbReference type="SAM" id="SignalP"/>
    </source>
</evidence>